<proteinExistence type="predicted"/>
<evidence type="ECO:0000313" key="2">
    <source>
        <dbReference type="EMBL" id="SCF34603.1"/>
    </source>
</evidence>
<gene>
    <name evidence="2" type="ORF">GA0074696_4665</name>
</gene>
<evidence type="ECO:0000259" key="1">
    <source>
        <dbReference type="Pfam" id="PF05368"/>
    </source>
</evidence>
<dbReference type="PANTHER" id="PTHR47129">
    <property type="entry name" value="QUINONE OXIDOREDUCTASE 2"/>
    <property type="match status" value="1"/>
</dbReference>
<dbReference type="Proteomes" id="UP000198228">
    <property type="component" value="Chromosome I"/>
</dbReference>
<dbReference type="InterPro" id="IPR036291">
    <property type="entry name" value="NAD(P)-bd_dom_sf"/>
</dbReference>
<dbReference type="SUPFAM" id="SSF51735">
    <property type="entry name" value="NAD(P)-binding Rossmann-fold domains"/>
    <property type="match status" value="1"/>
</dbReference>
<evidence type="ECO:0000313" key="3">
    <source>
        <dbReference type="Proteomes" id="UP000198228"/>
    </source>
</evidence>
<name>A0A1C4ZNP4_9ACTN</name>
<dbReference type="Pfam" id="PF05368">
    <property type="entry name" value="NmrA"/>
    <property type="match status" value="1"/>
</dbReference>
<dbReference type="InterPro" id="IPR052718">
    <property type="entry name" value="NmrA-type_oxidoreductase"/>
</dbReference>
<dbReference type="Gene3D" id="3.90.25.10">
    <property type="entry name" value="UDP-galactose 4-epimerase, domain 1"/>
    <property type="match status" value="1"/>
</dbReference>
<accession>A0A1C4ZNP4</accession>
<feature type="domain" description="NmrA-like" evidence="1">
    <location>
        <begin position="2"/>
        <end position="250"/>
    </location>
</feature>
<dbReference type="RefSeq" id="WP_088963039.1">
    <property type="nucleotide sequence ID" value="NZ_LT607410.1"/>
</dbReference>
<dbReference type="InterPro" id="IPR008030">
    <property type="entry name" value="NmrA-like"/>
</dbReference>
<dbReference type="CDD" id="cd05269">
    <property type="entry name" value="TMR_SDR_a"/>
    <property type="match status" value="1"/>
</dbReference>
<dbReference type="EMBL" id="LT607410">
    <property type="protein sequence ID" value="SCF34603.1"/>
    <property type="molecule type" value="Genomic_DNA"/>
</dbReference>
<dbReference type="PANTHER" id="PTHR47129:SF1">
    <property type="entry name" value="NMRA-LIKE DOMAIN-CONTAINING PROTEIN"/>
    <property type="match status" value="1"/>
</dbReference>
<dbReference type="Gene3D" id="3.40.50.720">
    <property type="entry name" value="NAD(P)-binding Rossmann-like Domain"/>
    <property type="match status" value="1"/>
</dbReference>
<dbReference type="AlphaFoldDB" id="A0A1C4ZNP4"/>
<reference evidence="2 3" key="1">
    <citation type="submission" date="2016-06" db="EMBL/GenBank/DDBJ databases">
        <authorList>
            <person name="Kjaerup R.B."/>
            <person name="Dalgaard T.S."/>
            <person name="Juul-Madsen H.R."/>
        </authorList>
    </citation>
    <scope>NUCLEOTIDE SEQUENCE [LARGE SCALE GENOMIC DNA]</scope>
    <source>
        <strain evidence="2 3">DSM 43821</strain>
    </source>
</reference>
<sequence length="285" mass="29414">MIVVTGATGLLGRLVVTELLDRGVPAQQIVAAVRTPEKAADLAARGVLVREADYDRPETLAGALAGADRLLLVSANEVGRRVAQHRAVVDAAVAAGVRLIAYTSVLKADTATYGLAAEHQATEELIRASGLPYVLLRNGWYTENYTGNLAATLQHGAVLGSAGAGRVAAATRADYAAAAAAVLAGDGHENAVYELGGDEPFTMAELAAEISRQSGTEVVYRDLPAEEYAKALVAAGLPEPYAATLAECDRAIARGELTTDSGDLRRLAGRPTTTLADAVAVALKG</sequence>
<protein>
    <submittedName>
        <fullName evidence="2">NAD(P)H dehydrogenase (Quinone)</fullName>
    </submittedName>
</protein>
<organism evidence="2 3">
    <name type="scientific">Micromonospora purpureochromogenes</name>
    <dbReference type="NCBI Taxonomy" id="47872"/>
    <lineage>
        <taxon>Bacteria</taxon>
        <taxon>Bacillati</taxon>
        <taxon>Actinomycetota</taxon>
        <taxon>Actinomycetes</taxon>
        <taxon>Micromonosporales</taxon>
        <taxon>Micromonosporaceae</taxon>
        <taxon>Micromonospora</taxon>
    </lineage>
</organism>